<dbReference type="NCBIfam" id="TIGR03599">
    <property type="entry name" value="YloV"/>
    <property type="match status" value="1"/>
</dbReference>
<organism evidence="2 3">
    <name type="scientific">Paracholeplasma vituli</name>
    <dbReference type="NCBI Taxonomy" id="69473"/>
    <lineage>
        <taxon>Bacteria</taxon>
        <taxon>Bacillati</taxon>
        <taxon>Mycoplasmatota</taxon>
        <taxon>Mollicutes</taxon>
        <taxon>Acholeplasmatales</taxon>
        <taxon>Acholeplasmataceae</taxon>
        <taxon>Paracholeplasma</taxon>
    </lineage>
</organism>
<dbReference type="SUPFAM" id="SSF101473">
    <property type="entry name" value="DhaL-like"/>
    <property type="match status" value="1"/>
</dbReference>
<evidence type="ECO:0000313" key="2">
    <source>
        <dbReference type="EMBL" id="MCU0104498.1"/>
    </source>
</evidence>
<dbReference type="SMART" id="SM01120">
    <property type="entry name" value="Dak2"/>
    <property type="match status" value="1"/>
</dbReference>
<protein>
    <submittedName>
        <fullName evidence="2">DAK2 domain-containing protein</fullName>
    </submittedName>
</protein>
<dbReference type="InterPro" id="IPR019986">
    <property type="entry name" value="YloV-like"/>
</dbReference>
<dbReference type="PROSITE" id="PS51480">
    <property type="entry name" value="DHAL"/>
    <property type="match status" value="1"/>
</dbReference>
<dbReference type="InterPro" id="IPR033470">
    <property type="entry name" value="FakA-like_C"/>
</dbReference>
<dbReference type="PANTHER" id="PTHR33434:SF4">
    <property type="entry name" value="PHOSPHATASE PROTEIN"/>
    <property type="match status" value="1"/>
</dbReference>
<dbReference type="Gene3D" id="1.25.40.340">
    <property type="match status" value="1"/>
</dbReference>
<dbReference type="InterPro" id="IPR050270">
    <property type="entry name" value="DegV_domain_contain"/>
</dbReference>
<dbReference type="InterPro" id="IPR004007">
    <property type="entry name" value="DhaL_dom"/>
</dbReference>
<name>A0ABT2PXX8_9MOLU</name>
<gene>
    <name evidence="2" type="ORF">N7603_02360</name>
</gene>
<dbReference type="RefSeq" id="WP_262095733.1">
    <property type="nucleotide sequence ID" value="NZ_JAOEGN010000003.1"/>
</dbReference>
<dbReference type="InterPro" id="IPR036117">
    <property type="entry name" value="DhaL_dom_sf"/>
</dbReference>
<dbReference type="Pfam" id="PF21645">
    <property type="entry name" value="FakA-like_M"/>
    <property type="match status" value="1"/>
</dbReference>
<sequence length="562" mass="62038">MANTISGSLFKKMVTNGAINLKNNHQEINHLNVFPVPDGDTGTNMQMTMMAGIKEVSNLDSKSIVDVSKILSRGLLMGARGNSGVILSQFFRGVYSEIAKIKNGSATVDEFITALVGGYQMAYRAVMTPVEGTILTVVREAAEHVLRERKTLKSVEDVLNCYLTSAKASLDRTPELLPVLKQAGVVDSGGAGFIKIIEGMLLAAQGRTLTLQQEVANEVHHEEGFKGQNIEDFNIEFGYCTEFIVKLHNQNDFDQDVLRNTLLQMGDSLVLVQDEELVKVHVHTNQPGVAITLGQKYGDLQTMKVENMRLQHGAVVESIHEHDHDHNHENKQENSFQPVKEQRSKYGIIAVCFGEGIKQAFKELGVDYIIDGGQTMNPPTEEFINAVKAVNAENIIILPNNSNVILSAEQTLALCEDQNIRVLKTKSIGQGYASLMVFDNTQELDDNVEAMSEIVGNMTTGELTYSVRDTEMNGVKIAKGDFIGITKGKIVVSLPDRVSALQGLLDQIIKETSEIVTLFYGKDVNEDEVKEIKKYIQSLNEDLEIEVINGKQDIYAYIVAVE</sequence>
<comment type="caution">
    <text evidence="2">The sequence shown here is derived from an EMBL/GenBank/DDBJ whole genome shotgun (WGS) entry which is preliminary data.</text>
</comment>
<dbReference type="PANTHER" id="PTHR33434">
    <property type="entry name" value="DEGV DOMAIN-CONTAINING PROTEIN DR_1986-RELATED"/>
    <property type="match status" value="1"/>
</dbReference>
<dbReference type="Pfam" id="PF13684">
    <property type="entry name" value="FakA-like_C"/>
    <property type="match status" value="1"/>
</dbReference>
<accession>A0ABT2PXX8</accession>
<reference evidence="3" key="1">
    <citation type="submission" date="2023-07" db="EMBL/GenBank/DDBJ databases">
        <title>Novel Mycoplasma species identified in domestic and wild animals.</title>
        <authorList>
            <person name="Volokhov D.V."/>
            <person name="Furtak V.A."/>
            <person name="Zagorodnyaya T.A."/>
        </authorList>
    </citation>
    <scope>NUCLEOTIDE SEQUENCE [LARGE SCALE GENOMIC DNA]</scope>
    <source>
        <strain evidence="3">92-19</strain>
    </source>
</reference>
<dbReference type="SMART" id="SM01121">
    <property type="entry name" value="Dak1_2"/>
    <property type="match status" value="1"/>
</dbReference>
<evidence type="ECO:0000259" key="1">
    <source>
        <dbReference type="PROSITE" id="PS51480"/>
    </source>
</evidence>
<dbReference type="Proteomes" id="UP001209076">
    <property type="component" value="Unassembled WGS sequence"/>
</dbReference>
<feature type="domain" description="DhaL" evidence="1">
    <location>
        <begin position="8"/>
        <end position="202"/>
    </location>
</feature>
<proteinExistence type="predicted"/>
<dbReference type="Pfam" id="PF02734">
    <property type="entry name" value="Dak2"/>
    <property type="match status" value="1"/>
</dbReference>
<dbReference type="EMBL" id="JAOEGN010000003">
    <property type="protein sequence ID" value="MCU0104498.1"/>
    <property type="molecule type" value="Genomic_DNA"/>
</dbReference>
<keyword evidence="3" id="KW-1185">Reference proteome</keyword>
<dbReference type="InterPro" id="IPR048394">
    <property type="entry name" value="FakA-like_M"/>
</dbReference>
<evidence type="ECO:0000313" key="3">
    <source>
        <dbReference type="Proteomes" id="UP001209076"/>
    </source>
</evidence>